<organism evidence="2 3">
    <name type="scientific">Sarocladium strictum</name>
    <name type="common">Black bundle disease fungus</name>
    <name type="synonym">Acremonium strictum</name>
    <dbReference type="NCBI Taxonomy" id="5046"/>
    <lineage>
        <taxon>Eukaryota</taxon>
        <taxon>Fungi</taxon>
        <taxon>Dikarya</taxon>
        <taxon>Ascomycota</taxon>
        <taxon>Pezizomycotina</taxon>
        <taxon>Sordariomycetes</taxon>
        <taxon>Hypocreomycetidae</taxon>
        <taxon>Hypocreales</taxon>
        <taxon>Sarocladiaceae</taxon>
        <taxon>Sarocladium</taxon>
    </lineage>
</organism>
<evidence type="ECO:0000313" key="2">
    <source>
        <dbReference type="EMBL" id="KAK0389908.1"/>
    </source>
</evidence>
<sequence length="621" mass="69713">MPKQYTVLGRPMPRITTRRLAFALLTFSLFALISLSSVSSRVHTPSSIVRLEQKLPSVPKLKLPDKIKNSKYNPWRAAPHPPHRQQHDEYSGSSWWADWNWLSVPFSSSLSSSDDRSLLPPMADRPPVYCYYDATVQKPTSEKDAESQLLLTWRRAWWAQGFMPVIVGPTEAMGSSIYQAVQMMKLNKEVMADMMRWMAWETLGGGLLAQCTTFPMGPMEGDTLRFLRRGSFPSITKWTELGNGLIAGQKDEIRQALKSLMNPKSLEGNSVKTILEAIDPKYVVVDKDASAIAYYSPKVRQSYGHQTNSTNKREEKVQHMQDLVLIINAHLHTTWQGIFKDGVEVLRPYPNHTWPMVQEAYGYANALVACPKTPKPDSCPPNIKECTPCKGGKSELKLSTAEAYTNKSTVFTIGTVPHPWTLAVMDNMKEAIDVAFIRRNAPRDPWLTAVTKIVLGEEVSSSARVLSFKEAVAGEFAAAHALWLQAEIDTPTDLAWRFGFALPEVTGKDDNEADHNSNEEEKKQHAEERALLDAARKVVALKKSSKLAKTRASMEAWSMADAEAWRFAKTYLARRLLERVTWEEEEKKFAGGAGSEGGRNAWNRWHDLKEGAATEGDGAEW</sequence>
<accession>A0AA39GNI5</accession>
<dbReference type="EMBL" id="JAPDFR010000002">
    <property type="protein sequence ID" value="KAK0389908.1"/>
    <property type="molecule type" value="Genomic_DNA"/>
</dbReference>
<proteinExistence type="predicted"/>
<keyword evidence="3" id="KW-1185">Reference proteome</keyword>
<dbReference type="Proteomes" id="UP001175261">
    <property type="component" value="Unassembled WGS sequence"/>
</dbReference>
<evidence type="ECO:0000313" key="3">
    <source>
        <dbReference type="Proteomes" id="UP001175261"/>
    </source>
</evidence>
<dbReference type="PANTHER" id="PTHR42055">
    <property type="entry name" value="YALI0E03476P"/>
    <property type="match status" value="1"/>
</dbReference>
<reference evidence="2" key="1">
    <citation type="submission" date="2022-10" db="EMBL/GenBank/DDBJ databases">
        <title>Determination and structural analysis of whole genome sequence of Sarocladium strictum F4-1.</title>
        <authorList>
            <person name="Hu L."/>
            <person name="Jiang Y."/>
        </authorList>
    </citation>
    <scope>NUCLEOTIDE SEQUENCE</scope>
    <source>
        <strain evidence="2">F4-1</strain>
    </source>
</reference>
<evidence type="ECO:0000256" key="1">
    <source>
        <dbReference type="SAM" id="MobiDB-lite"/>
    </source>
</evidence>
<dbReference type="PANTHER" id="PTHR42055:SF1">
    <property type="entry name" value="YALI0E03476P"/>
    <property type="match status" value="1"/>
</dbReference>
<gene>
    <name evidence="2" type="ORF">NLU13_3481</name>
</gene>
<protein>
    <submittedName>
        <fullName evidence="2">Uncharacterized protein</fullName>
    </submittedName>
</protein>
<feature type="region of interest" description="Disordered" evidence="1">
    <location>
        <begin position="507"/>
        <end position="527"/>
    </location>
</feature>
<dbReference type="AlphaFoldDB" id="A0AA39GNI5"/>
<name>A0AA39GNI5_SARSR</name>
<comment type="caution">
    <text evidence="2">The sequence shown here is derived from an EMBL/GenBank/DDBJ whole genome shotgun (WGS) entry which is preliminary data.</text>
</comment>